<organism evidence="1 2">
    <name type="scientific">Bergeyella porcorum</name>
    <dbReference type="NCBI Taxonomy" id="1735111"/>
    <lineage>
        <taxon>Bacteria</taxon>
        <taxon>Pseudomonadati</taxon>
        <taxon>Bacteroidota</taxon>
        <taxon>Flavobacteriia</taxon>
        <taxon>Flavobacteriales</taxon>
        <taxon>Weeksellaceae</taxon>
        <taxon>Bergeyella</taxon>
    </lineage>
</organism>
<dbReference type="EMBL" id="CP136426">
    <property type="protein sequence ID" value="WOC51951.1"/>
    <property type="molecule type" value="Genomic_DNA"/>
</dbReference>
<proteinExistence type="predicted"/>
<name>A0AAU0F3L7_9FLAO</name>
<gene>
    <name evidence="1" type="ORF">BPO_1304</name>
</gene>
<accession>A0AAU0F3L7</accession>
<protein>
    <submittedName>
        <fullName evidence="1">Uncharacterized protein</fullName>
    </submittedName>
</protein>
<dbReference type="KEGG" id="bpor:BPO_1304"/>
<keyword evidence="2" id="KW-1185">Reference proteome</keyword>
<evidence type="ECO:0000313" key="2">
    <source>
        <dbReference type="Proteomes" id="UP001432059"/>
    </source>
</evidence>
<evidence type="ECO:0000313" key="1">
    <source>
        <dbReference type="EMBL" id="WOC51951.1"/>
    </source>
</evidence>
<sequence>MQFCSPKAIPQMADTAEVLDGIDKTISDTSYL</sequence>
<dbReference type="Proteomes" id="UP001432059">
    <property type="component" value="Chromosome"/>
</dbReference>
<dbReference type="AlphaFoldDB" id="A0AAU0F3L7"/>
<reference evidence="1" key="1">
    <citation type="submission" date="2023-10" db="EMBL/GenBank/DDBJ databases">
        <title>Characterization and whole genome sequencing of a novel strain of Bergeyella porcorum QD2021 isolated from pig.</title>
        <authorList>
            <person name="Liu G."/>
            <person name="Chen C."/>
            <person name="Han X."/>
        </authorList>
    </citation>
    <scope>NUCLEOTIDE SEQUENCE</scope>
    <source>
        <strain evidence="1">QD2021</strain>
    </source>
</reference>